<dbReference type="eggNOG" id="COG3480">
    <property type="taxonomic scope" value="Bacteria"/>
</dbReference>
<keyword evidence="1" id="KW-0720">Serine protease</keyword>
<evidence type="ECO:0000259" key="3">
    <source>
        <dbReference type="PROSITE" id="PS51786"/>
    </source>
</evidence>
<dbReference type="Pfam" id="PF05362">
    <property type="entry name" value="Lon_C"/>
    <property type="match status" value="1"/>
</dbReference>
<evidence type="ECO:0000256" key="1">
    <source>
        <dbReference type="PROSITE-ProRule" id="PRU01122"/>
    </source>
</evidence>
<keyword evidence="5" id="KW-1185">Reference proteome</keyword>
<evidence type="ECO:0000256" key="2">
    <source>
        <dbReference type="SAM" id="Phobius"/>
    </source>
</evidence>
<dbReference type="InterPro" id="IPR036034">
    <property type="entry name" value="PDZ_sf"/>
</dbReference>
<dbReference type="SUPFAM" id="SSF50156">
    <property type="entry name" value="PDZ domain-like"/>
    <property type="match status" value="1"/>
</dbReference>
<dbReference type="GO" id="GO:0004176">
    <property type="term" value="F:ATP-dependent peptidase activity"/>
    <property type="evidence" value="ECO:0007669"/>
    <property type="project" value="UniProtKB-UniRule"/>
</dbReference>
<keyword evidence="1 4" id="KW-0645">Protease</keyword>
<feature type="active site" evidence="1">
    <location>
        <position position="289"/>
    </location>
</feature>
<gene>
    <name evidence="4" type="ORF">JCM16418_673</name>
</gene>
<dbReference type="AlphaFoldDB" id="W7YWI5"/>
<keyword evidence="2" id="KW-0472">Membrane</keyword>
<dbReference type="Proteomes" id="UP000019364">
    <property type="component" value="Unassembled WGS sequence"/>
</dbReference>
<feature type="active site" evidence="1">
    <location>
        <position position="244"/>
    </location>
</feature>
<comment type="similarity">
    <text evidence="1">Belongs to the peptidase S16 family.</text>
</comment>
<evidence type="ECO:0000313" key="4">
    <source>
        <dbReference type="EMBL" id="GAF06699.1"/>
    </source>
</evidence>
<organism evidence="4 5">
    <name type="scientific">Paenibacillus pini JCM 16418</name>
    <dbReference type="NCBI Taxonomy" id="1236976"/>
    <lineage>
        <taxon>Bacteria</taxon>
        <taxon>Bacillati</taxon>
        <taxon>Bacillota</taxon>
        <taxon>Bacilli</taxon>
        <taxon>Bacillales</taxon>
        <taxon>Paenibacillaceae</taxon>
        <taxon>Paenibacillus</taxon>
    </lineage>
</organism>
<feature type="transmembrane region" description="Helical" evidence="2">
    <location>
        <begin position="12"/>
        <end position="29"/>
    </location>
</feature>
<dbReference type="GO" id="GO:0004252">
    <property type="term" value="F:serine-type endopeptidase activity"/>
    <property type="evidence" value="ECO:0007669"/>
    <property type="project" value="UniProtKB-UniRule"/>
</dbReference>
<dbReference type="InterPro" id="IPR027065">
    <property type="entry name" value="Lon_Prtase"/>
</dbReference>
<comment type="caution">
    <text evidence="4">The sequence shown here is derived from an EMBL/GenBank/DDBJ whole genome shotgun (WGS) entry which is preliminary data.</text>
</comment>
<dbReference type="InterPro" id="IPR020568">
    <property type="entry name" value="Ribosomal_Su5_D2-typ_SF"/>
</dbReference>
<name>W7YWI5_9BACL</name>
<dbReference type="PANTHER" id="PTHR10046">
    <property type="entry name" value="ATP DEPENDENT LON PROTEASE FAMILY MEMBER"/>
    <property type="match status" value="1"/>
</dbReference>
<accession>W7YWI5</accession>
<dbReference type="RefSeq" id="WP_036645933.1">
    <property type="nucleotide sequence ID" value="NZ_BAVZ01000001.1"/>
</dbReference>
<keyword evidence="2" id="KW-0812">Transmembrane</keyword>
<protein>
    <recommendedName>
        <fullName evidence="1">endopeptidase La</fullName>
        <ecNumber evidence="1">3.4.21.53</ecNumber>
    </recommendedName>
</protein>
<keyword evidence="1" id="KW-0378">Hydrolase</keyword>
<dbReference type="Pfam" id="PF13180">
    <property type="entry name" value="PDZ_2"/>
    <property type="match status" value="1"/>
</dbReference>
<dbReference type="STRING" id="1236976.JCM16418_673"/>
<dbReference type="GO" id="GO:0006508">
    <property type="term" value="P:proteolysis"/>
    <property type="evidence" value="ECO:0007669"/>
    <property type="project" value="UniProtKB-KW"/>
</dbReference>
<evidence type="ECO:0000313" key="5">
    <source>
        <dbReference type="Proteomes" id="UP000019364"/>
    </source>
</evidence>
<dbReference type="InterPro" id="IPR014721">
    <property type="entry name" value="Ribsml_uS5_D2-typ_fold_subgr"/>
</dbReference>
<dbReference type="EC" id="3.4.21.53" evidence="1"/>
<sequence>MKQSNKREGLRLTLYIFMIVILVYVAVYMPTPYIIYQPGTAEEVKPMISIEKGDTAEKGTFMMTTVSASYANLAMLTMAAFNSNAQVDKKQARLGDKSEDEYAAEQVFYMSDSQSSAMEAAYHEAKVPYEILPEYLFVISTADGDTTRFQPGDKLIAINDKPVTDNAALGTLLTGKQVGEEITVKLERGGEPLTEKVKLVSIKDTKTSQTRPGLGVMIATMQKVTTKDPGKQVHFENTRVGGPSAGLMFTMEIYNQLTIGDLTKGYRVAGTGTIVEDGTVGPIGGVQHKIVAATRENAEIFFVPKDNYKEAKAKADKIKSPMKLVSVNKLEDAIQYMNGLQAKS</sequence>
<dbReference type="GO" id="GO:0005524">
    <property type="term" value="F:ATP binding"/>
    <property type="evidence" value="ECO:0007669"/>
    <property type="project" value="InterPro"/>
</dbReference>
<proteinExistence type="inferred from homology"/>
<dbReference type="OrthoDB" id="2356897at2"/>
<dbReference type="NCBIfam" id="NF041438">
    <property type="entry name" value="SepM_fam_S16"/>
    <property type="match status" value="1"/>
</dbReference>
<reference evidence="4 5" key="1">
    <citation type="journal article" date="2014" name="Genome Announc.">
        <title>Draft Genome Sequence of Paenibacillus pini JCM 16418T, Isolated from the Rhizosphere of Pine Tree.</title>
        <authorList>
            <person name="Yuki M."/>
            <person name="Oshima K."/>
            <person name="Suda W."/>
            <person name="Oshida Y."/>
            <person name="Kitamura K."/>
            <person name="Iida Y."/>
            <person name="Hattori M."/>
            <person name="Ohkuma M."/>
        </authorList>
    </citation>
    <scope>NUCLEOTIDE SEQUENCE [LARGE SCALE GENOMIC DNA]</scope>
    <source>
        <strain evidence="4 5">JCM 16418</strain>
    </source>
</reference>
<feature type="domain" description="Lon proteolytic" evidence="3">
    <location>
        <begin position="240"/>
        <end position="340"/>
    </location>
</feature>
<dbReference type="InterPro" id="IPR008269">
    <property type="entry name" value="Lon_proteolytic"/>
</dbReference>
<dbReference type="SUPFAM" id="SSF54211">
    <property type="entry name" value="Ribosomal protein S5 domain 2-like"/>
    <property type="match status" value="1"/>
</dbReference>
<dbReference type="InterPro" id="IPR001478">
    <property type="entry name" value="PDZ"/>
</dbReference>
<comment type="catalytic activity">
    <reaction evidence="1">
        <text>Hydrolysis of proteins in presence of ATP.</text>
        <dbReference type="EC" id="3.4.21.53"/>
    </reaction>
</comment>
<keyword evidence="2" id="KW-1133">Transmembrane helix</keyword>
<dbReference type="GO" id="GO:0030163">
    <property type="term" value="P:protein catabolic process"/>
    <property type="evidence" value="ECO:0007669"/>
    <property type="project" value="InterPro"/>
</dbReference>
<dbReference type="PROSITE" id="PS51786">
    <property type="entry name" value="LON_PROTEOLYTIC"/>
    <property type="match status" value="1"/>
</dbReference>
<dbReference type="Gene3D" id="3.30.230.10">
    <property type="match status" value="1"/>
</dbReference>
<dbReference type="EMBL" id="BAVZ01000001">
    <property type="protein sequence ID" value="GAF06699.1"/>
    <property type="molecule type" value="Genomic_DNA"/>
</dbReference>
<dbReference type="Gene3D" id="2.30.42.10">
    <property type="match status" value="1"/>
</dbReference>